<dbReference type="InterPro" id="IPR050645">
    <property type="entry name" value="Histidine_acid_phosphatase"/>
</dbReference>
<keyword evidence="9" id="KW-1185">Reference proteome</keyword>
<evidence type="ECO:0000256" key="1">
    <source>
        <dbReference type="ARBA" id="ARBA00000032"/>
    </source>
</evidence>
<dbReference type="PANTHER" id="PTHR11567:SF110">
    <property type="entry name" value="2-PHOSPHOXYLOSE PHOSPHATASE 1"/>
    <property type="match status" value="1"/>
</dbReference>
<dbReference type="EMBL" id="JBGFUD010003700">
    <property type="protein sequence ID" value="MFH4978958.1"/>
    <property type="molecule type" value="Genomic_DNA"/>
</dbReference>
<evidence type="ECO:0000313" key="9">
    <source>
        <dbReference type="Proteomes" id="UP001608902"/>
    </source>
</evidence>
<accession>A0ABD6EPN3</accession>
<organism evidence="8 9">
    <name type="scientific">Gnathostoma spinigerum</name>
    <dbReference type="NCBI Taxonomy" id="75299"/>
    <lineage>
        <taxon>Eukaryota</taxon>
        <taxon>Metazoa</taxon>
        <taxon>Ecdysozoa</taxon>
        <taxon>Nematoda</taxon>
        <taxon>Chromadorea</taxon>
        <taxon>Rhabditida</taxon>
        <taxon>Spirurina</taxon>
        <taxon>Gnathostomatomorpha</taxon>
        <taxon>Gnathostomatoidea</taxon>
        <taxon>Gnathostomatidae</taxon>
        <taxon>Gnathostoma</taxon>
    </lineage>
</organism>
<evidence type="ECO:0000256" key="7">
    <source>
        <dbReference type="SAM" id="SignalP"/>
    </source>
</evidence>
<feature type="signal peptide" evidence="7">
    <location>
        <begin position="1"/>
        <end position="22"/>
    </location>
</feature>
<feature type="chain" id="PRO_5044879561" description="2-phosphoxylose phosphatase 1" evidence="7">
    <location>
        <begin position="23"/>
        <end position="410"/>
    </location>
</feature>
<comment type="catalytic activity">
    <reaction evidence="1">
        <text>a phosphate monoester + H2O = an alcohol + phosphate</text>
        <dbReference type="Rhea" id="RHEA:15017"/>
        <dbReference type="ChEBI" id="CHEBI:15377"/>
        <dbReference type="ChEBI" id="CHEBI:30879"/>
        <dbReference type="ChEBI" id="CHEBI:43474"/>
        <dbReference type="ChEBI" id="CHEBI:67140"/>
        <dbReference type="EC" id="3.1.3.2"/>
    </reaction>
</comment>
<evidence type="ECO:0000256" key="5">
    <source>
        <dbReference type="ARBA" id="ARBA00040357"/>
    </source>
</evidence>
<evidence type="ECO:0000256" key="3">
    <source>
        <dbReference type="ARBA" id="ARBA00022801"/>
    </source>
</evidence>
<evidence type="ECO:0000256" key="6">
    <source>
        <dbReference type="ARBA" id="ARBA00041499"/>
    </source>
</evidence>
<dbReference type="InterPro" id="IPR029033">
    <property type="entry name" value="His_PPase_superfam"/>
</dbReference>
<name>A0ABD6EPN3_9BILA</name>
<dbReference type="CDD" id="cd07061">
    <property type="entry name" value="HP_HAP_like"/>
    <property type="match status" value="1"/>
</dbReference>
<dbReference type="InterPro" id="IPR000560">
    <property type="entry name" value="His_Pase_clade-2"/>
</dbReference>
<dbReference type="Pfam" id="PF00328">
    <property type="entry name" value="His_Phos_2"/>
    <property type="match status" value="1"/>
</dbReference>
<comment type="catalytic activity">
    <reaction evidence="4">
        <text>3-O-[beta-D-GlcA-(1-&gt;3)-beta-D-Gal-(1-&gt;3)-beta-D-Gal-(1-&gt;4)-beta-D-2-O-P-Xyl]-L-seryl-[protein] + H2O = 3-O-(beta-D-GlcA-(1-&gt;3)-beta-D-Gal-(1-&gt;3)-beta-D-Gal-(1-&gt;4)-beta-D-Xyl)-L-seryl-[protein] + phosphate</text>
        <dbReference type="Rhea" id="RHEA:56512"/>
        <dbReference type="Rhea" id="RHEA-COMP:12573"/>
        <dbReference type="Rhea" id="RHEA-COMP:14559"/>
        <dbReference type="ChEBI" id="CHEBI:15377"/>
        <dbReference type="ChEBI" id="CHEBI:43474"/>
        <dbReference type="ChEBI" id="CHEBI:132093"/>
        <dbReference type="ChEBI" id="CHEBI:140495"/>
    </reaction>
</comment>
<dbReference type="InterPro" id="IPR033379">
    <property type="entry name" value="Acid_Pase_AS"/>
</dbReference>
<keyword evidence="7" id="KW-0732">Signal</keyword>
<comment type="similarity">
    <text evidence="2">Belongs to the histidine acid phosphatase family.</text>
</comment>
<keyword evidence="3" id="KW-0378">Hydrolase</keyword>
<protein>
    <recommendedName>
        <fullName evidence="5">2-phosphoxylose phosphatase 1</fullName>
    </recommendedName>
    <alternativeName>
        <fullName evidence="6">Acid phosphatase-like protein 2</fullName>
    </alternativeName>
</protein>
<reference evidence="8 9" key="1">
    <citation type="submission" date="2024-08" db="EMBL/GenBank/DDBJ databases">
        <title>Gnathostoma spinigerum genome.</title>
        <authorList>
            <person name="Gonzalez-Bertolin B."/>
            <person name="Monzon S."/>
            <person name="Zaballos A."/>
            <person name="Jimenez P."/>
            <person name="Dekumyoy P."/>
            <person name="Varona S."/>
            <person name="Cuesta I."/>
            <person name="Sumanam S."/>
            <person name="Adisakwattana P."/>
            <person name="Gasser R.B."/>
            <person name="Hernandez-Gonzalez A."/>
            <person name="Young N.D."/>
            <person name="Perteguer M.J."/>
        </authorList>
    </citation>
    <scope>NUCLEOTIDE SEQUENCE [LARGE SCALE GENOMIC DNA]</scope>
    <source>
        <strain evidence="8">AL3</strain>
        <tissue evidence="8">Liver</tissue>
    </source>
</reference>
<dbReference type="AlphaFoldDB" id="A0ABD6EPN3"/>
<sequence>MMFIISPLIISTFCMLITHGSSLFDGTERFQMGSKQKSQSPPKLDFVFMIWRHGDRAPEKLFPNKNANDELFANGYDAVFSVPLGELTEEGKQQERQLGKRIRSRYTKVLGLNGSNVYVRSTNVSRTIESARSVLDGMGLPDHYIDVPSQMKFDSAGNPFRSCPRVTKDLDGRDTKVLRKRFKKIYEVIRRKTGFNGTVYAAFNIIQCAMFHHVDPPKWSVGLLKKMNFIRWLSLEYSFGVGAFPNEDYLRSKTGGILNNVVNAIEDKIYCTGPNEVNNCSLKFYGLSAHDITIFATISPFPNYRLLLGYPADINYGANIAFELYSDSNKGQLIKVMYANGYNEKPVTITDRYPGCKGEYCDVDIFLSGLNNIIIGDMDSFCKLRRQERAIEENGYDRYFNGVLADVMVL</sequence>
<evidence type="ECO:0000256" key="4">
    <source>
        <dbReference type="ARBA" id="ARBA00036311"/>
    </source>
</evidence>
<dbReference type="Gene3D" id="3.40.50.1240">
    <property type="entry name" value="Phosphoglycerate mutase-like"/>
    <property type="match status" value="1"/>
</dbReference>
<proteinExistence type="inferred from homology"/>
<dbReference type="PROSITE" id="PS00616">
    <property type="entry name" value="HIS_ACID_PHOSPHAT_1"/>
    <property type="match status" value="1"/>
</dbReference>
<evidence type="ECO:0000256" key="2">
    <source>
        <dbReference type="ARBA" id="ARBA00005375"/>
    </source>
</evidence>
<comment type="caution">
    <text evidence="8">The sequence shown here is derived from an EMBL/GenBank/DDBJ whole genome shotgun (WGS) entry which is preliminary data.</text>
</comment>
<dbReference type="GO" id="GO:0003993">
    <property type="term" value="F:acid phosphatase activity"/>
    <property type="evidence" value="ECO:0007669"/>
    <property type="project" value="UniProtKB-EC"/>
</dbReference>
<gene>
    <name evidence="8" type="ORF">AB6A40_005667</name>
</gene>
<dbReference type="PANTHER" id="PTHR11567">
    <property type="entry name" value="ACID PHOSPHATASE-RELATED"/>
    <property type="match status" value="1"/>
</dbReference>
<dbReference type="Proteomes" id="UP001608902">
    <property type="component" value="Unassembled WGS sequence"/>
</dbReference>
<dbReference type="SUPFAM" id="SSF53254">
    <property type="entry name" value="Phosphoglycerate mutase-like"/>
    <property type="match status" value="1"/>
</dbReference>
<evidence type="ECO:0000313" key="8">
    <source>
        <dbReference type="EMBL" id="MFH4978958.1"/>
    </source>
</evidence>